<feature type="non-terminal residue" evidence="2">
    <location>
        <position position="1"/>
    </location>
</feature>
<dbReference type="RefSeq" id="WP_267992528.1">
    <property type="nucleotide sequence ID" value="NZ_JAPQFC010001355.1"/>
</dbReference>
<evidence type="ECO:0000256" key="1">
    <source>
        <dbReference type="SAM" id="MobiDB-lite"/>
    </source>
</evidence>
<feature type="region of interest" description="Disordered" evidence="1">
    <location>
        <begin position="24"/>
        <end position="62"/>
    </location>
</feature>
<comment type="caution">
    <text evidence="2">The sequence shown here is derived from an EMBL/GenBank/DDBJ whole genome shotgun (WGS) entry which is preliminary data.</text>
</comment>
<feature type="compositionally biased region" description="Basic and acidic residues" evidence="1">
    <location>
        <begin position="24"/>
        <end position="48"/>
    </location>
</feature>
<dbReference type="Proteomes" id="UP001077788">
    <property type="component" value="Unassembled WGS sequence"/>
</dbReference>
<gene>
    <name evidence="2" type="ORF">OYG11_13080</name>
</gene>
<accession>A0A9Q4DLX2</accession>
<protein>
    <submittedName>
        <fullName evidence="2">Uncharacterized protein</fullName>
    </submittedName>
</protein>
<reference evidence="2" key="1">
    <citation type="journal article" date="2021" name="Vet Sci">
        <title>O-Serogroups and Pathovirotypes of Escherichia coli Isolated from Post-Weaning Piglets Showing Diarrhoea and/or Oedema in South Korea.</title>
        <authorList>
            <person name="Byun J.W."/>
            <person name="Moon B.Y."/>
            <person name="Do K.H."/>
            <person name="Lee K."/>
            <person name="Lee H.Y."/>
            <person name="Kim W.I."/>
            <person name="So B."/>
            <person name="Lee W.K."/>
        </authorList>
    </citation>
    <scope>NUCLEOTIDE SEQUENCE</scope>
    <source>
        <strain evidence="2">84/14</strain>
    </source>
</reference>
<dbReference type="EMBL" id="JAPQFC010001355">
    <property type="protein sequence ID" value="MCY6525124.1"/>
    <property type="molecule type" value="Genomic_DNA"/>
</dbReference>
<evidence type="ECO:0000313" key="2">
    <source>
        <dbReference type="EMBL" id="MCY6525124.1"/>
    </source>
</evidence>
<feature type="non-terminal residue" evidence="2">
    <location>
        <position position="92"/>
    </location>
</feature>
<evidence type="ECO:0000313" key="3">
    <source>
        <dbReference type="Proteomes" id="UP001077788"/>
    </source>
</evidence>
<proteinExistence type="predicted"/>
<dbReference type="AlphaFoldDB" id="A0A9Q4DLX2"/>
<sequence>LRHTILMFNPTSLDEVCVQATHLEARGKNTFEEGRNKPPKGKNKEKTSKGKGKKNASIKQESEKVICKHCSKPGHEEKNYWKLYPEKRPQFN</sequence>
<name>A0A9Q4DLX2_ACTPL</name>
<reference evidence="2" key="2">
    <citation type="submission" date="2022-12" db="EMBL/GenBank/DDBJ databases">
        <authorList>
            <person name="Kardos G."/>
            <person name="Sarkozi R."/>
            <person name="Laczko L."/>
            <person name="Marton S."/>
            <person name="Makrai L."/>
            <person name="Banyai K."/>
            <person name="Fodor L."/>
        </authorList>
    </citation>
    <scope>NUCLEOTIDE SEQUENCE</scope>
    <source>
        <strain evidence="2">84/14</strain>
    </source>
</reference>
<organism evidence="2 3">
    <name type="scientific">Actinobacillus pleuropneumoniae</name>
    <name type="common">Haemophilus pleuropneumoniae</name>
    <dbReference type="NCBI Taxonomy" id="715"/>
    <lineage>
        <taxon>Bacteria</taxon>
        <taxon>Pseudomonadati</taxon>
        <taxon>Pseudomonadota</taxon>
        <taxon>Gammaproteobacteria</taxon>
        <taxon>Pasteurellales</taxon>
        <taxon>Pasteurellaceae</taxon>
        <taxon>Actinobacillus</taxon>
    </lineage>
</organism>